<dbReference type="GO" id="GO:0016020">
    <property type="term" value="C:membrane"/>
    <property type="evidence" value="ECO:0007669"/>
    <property type="project" value="UniProtKB-SubCell"/>
</dbReference>
<keyword evidence="3" id="KW-0406">Ion transport</keyword>
<evidence type="ECO:0000313" key="5">
    <source>
        <dbReference type="EMBL" id="OWF48031.1"/>
    </source>
</evidence>
<feature type="signal peptide" evidence="3">
    <location>
        <begin position="1"/>
        <end position="17"/>
    </location>
</feature>
<keyword evidence="3" id="KW-0407">Ion channel</keyword>
<dbReference type="PANTHER" id="PTHR18945">
    <property type="entry name" value="NEUROTRANSMITTER GATED ION CHANNEL"/>
    <property type="match status" value="1"/>
</dbReference>
<dbReference type="InterPro" id="IPR006202">
    <property type="entry name" value="Neur_chan_lig-bd"/>
</dbReference>
<dbReference type="Proteomes" id="UP000242188">
    <property type="component" value="Unassembled WGS sequence"/>
</dbReference>
<name>A0A210QHC3_MIZYE</name>
<comment type="similarity">
    <text evidence="3">Belongs to the ligand-gated ion channel (TC 1.A.9) family.</text>
</comment>
<evidence type="ECO:0000256" key="1">
    <source>
        <dbReference type="ARBA" id="ARBA00004141"/>
    </source>
</evidence>
<dbReference type="GO" id="GO:0005230">
    <property type="term" value="F:extracellular ligand-gated monoatomic ion channel activity"/>
    <property type="evidence" value="ECO:0007669"/>
    <property type="project" value="InterPro"/>
</dbReference>
<keyword evidence="3" id="KW-0813">Transport</keyword>
<proteinExistence type="inferred from homology"/>
<dbReference type="CDD" id="cd18989">
    <property type="entry name" value="LGIC_ECD_cation"/>
    <property type="match status" value="1"/>
</dbReference>
<keyword evidence="2" id="KW-0472">Membrane</keyword>
<feature type="domain" description="Neurotransmitter-gated ion-channel ligand-binding" evidence="4">
    <location>
        <begin position="22"/>
        <end position="172"/>
    </location>
</feature>
<accession>A0A210QHC3</accession>
<keyword evidence="3" id="KW-0732">Signal</keyword>
<dbReference type="InterPro" id="IPR018000">
    <property type="entry name" value="Neurotransmitter_ion_chnl_CS"/>
</dbReference>
<dbReference type="InterPro" id="IPR006201">
    <property type="entry name" value="Neur_channel"/>
</dbReference>
<dbReference type="EMBL" id="NEDP02003738">
    <property type="protein sequence ID" value="OWF48031.1"/>
    <property type="molecule type" value="Genomic_DNA"/>
</dbReference>
<dbReference type="InterPro" id="IPR036734">
    <property type="entry name" value="Neur_chan_lig-bd_sf"/>
</dbReference>
<dbReference type="PRINTS" id="PR00252">
    <property type="entry name" value="NRIONCHANNEL"/>
</dbReference>
<organism evidence="5 6">
    <name type="scientific">Mizuhopecten yessoensis</name>
    <name type="common">Japanese scallop</name>
    <name type="synonym">Patinopecten yessoensis</name>
    <dbReference type="NCBI Taxonomy" id="6573"/>
    <lineage>
        <taxon>Eukaryota</taxon>
        <taxon>Metazoa</taxon>
        <taxon>Spiralia</taxon>
        <taxon>Lophotrochozoa</taxon>
        <taxon>Mollusca</taxon>
        <taxon>Bivalvia</taxon>
        <taxon>Autobranchia</taxon>
        <taxon>Pteriomorphia</taxon>
        <taxon>Pectinida</taxon>
        <taxon>Pectinoidea</taxon>
        <taxon>Pectinidae</taxon>
        <taxon>Mizuhopecten</taxon>
    </lineage>
</organism>
<dbReference type="OrthoDB" id="5975154at2759"/>
<evidence type="ECO:0000256" key="2">
    <source>
        <dbReference type="ARBA" id="ARBA00023136"/>
    </source>
</evidence>
<dbReference type="AlphaFoldDB" id="A0A210QHC3"/>
<dbReference type="SUPFAM" id="SSF63712">
    <property type="entry name" value="Nicotinic receptor ligand binding domain-like"/>
    <property type="match status" value="1"/>
</dbReference>
<evidence type="ECO:0000256" key="3">
    <source>
        <dbReference type="RuleBase" id="RU000687"/>
    </source>
</evidence>
<dbReference type="Pfam" id="PF02931">
    <property type="entry name" value="Neur_chan_LBD"/>
    <property type="match status" value="1"/>
</dbReference>
<protein>
    <submittedName>
        <fullName evidence="5">Neuronal acetylcholine receptor subunit alpha-4</fullName>
    </submittedName>
</protein>
<comment type="caution">
    <text evidence="5">The sequence shown here is derived from an EMBL/GenBank/DDBJ whole genome shotgun (WGS) entry which is preliminary data.</text>
</comment>
<feature type="chain" id="PRO_5022272579" evidence="3">
    <location>
        <begin position="18"/>
        <end position="192"/>
    </location>
</feature>
<dbReference type="STRING" id="6573.A0A210QHC3"/>
<comment type="subcellular location">
    <subcellularLocation>
        <location evidence="1">Membrane</location>
        <topology evidence="1">Multi-pass membrane protein</topology>
    </subcellularLocation>
</comment>
<evidence type="ECO:0000313" key="6">
    <source>
        <dbReference type="Proteomes" id="UP000242188"/>
    </source>
</evidence>
<keyword evidence="6" id="KW-1185">Reference proteome</keyword>
<reference evidence="5 6" key="1">
    <citation type="journal article" date="2017" name="Nat. Ecol. Evol.">
        <title>Scallop genome provides insights into evolution of bilaterian karyotype and development.</title>
        <authorList>
            <person name="Wang S."/>
            <person name="Zhang J."/>
            <person name="Jiao W."/>
            <person name="Li J."/>
            <person name="Xun X."/>
            <person name="Sun Y."/>
            <person name="Guo X."/>
            <person name="Huan P."/>
            <person name="Dong B."/>
            <person name="Zhang L."/>
            <person name="Hu X."/>
            <person name="Sun X."/>
            <person name="Wang J."/>
            <person name="Zhao C."/>
            <person name="Wang Y."/>
            <person name="Wang D."/>
            <person name="Huang X."/>
            <person name="Wang R."/>
            <person name="Lv J."/>
            <person name="Li Y."/>
            <person name="Zhang Z."/>
            <person name="Liu B."/>
            <person name="Lu W."/>
            <person name="Hui Y."/>
            <person name="Liang J."/>
            <person name="Zhou Z."/>
            <person name="Hou R."/>
            <person name="Li X."/>
            <person name="Liu Y."/>
            <person name="Li H."/>
            <person name="Ning X."/>
            <person name="Lin Y."/>
            <person name="Zhao L."/>
            <person name="Xing Q."/>
            <person name="Dou J."/>
            <person name="Li Y."/>
            <person name="Mao J."/>
            <person name="Guo H."/>
            <person name="Dou H."/>
            <person name="Li T."/>
            <person name="Mu C."/>
            <person name="Jiang W."/>
            <person name="Fu Q."/>
            <person name="Fu X."/>
            <person name="Miao Y."/>
            <person name="Liu J."/>
            <person name="Yu Q."/>
            <person name="Li R."/>
            <person name="Liao H."/>
            <person name="Li X."/>
            <person name="Kong Y."/>
            <person name="Jiang Z."/>
            <person name="Chourrout D."/>
            <person name="Li R."/>
            <person name="Bao Z."/>
        </authorList>
    </citation>
    <scope>NUCLEOTIDE SEQUENCE [LARGE SCALE GENOMIC DNA]</scope>
    <source>
        <strain evidence="5 6">PY_sf001</strain>
    </source>
</reference>
<gene>
    <name evidence="5" type="ORF">KP79_PYT13943</name>
</gene>
<dbReference type="GO" id="GO:0004888">
    <property type="term" value="F:transmembrane signaling receptor activity"/>
    <property type="evidence" value="ECO:0007669"/>
    <property type="project" value="InterPro"/>
</dbReference>
<keyword evidence="5" id="KW-0675">Receptor</keyword>
<evidence type="ECO:0000259" key="4">
    <source>
        <dbReference type="Pfam" id="PF02931"/>
    </source>
</evidence>
<sequence length="192" mass="21906">MSLVLLFLLCHFNLTFGVANDETELLDHLFTGYNTHARPVTNLSSPVVVDVAMFLMSFDIAEENQEFLTSGWLSFQWKNELLTWNESEYPVSKLVVSSSMVWLPSVTVINSNHDRNVITNNISSVQIFPDGTTWWWPDVTTTTFCPISVNKYPFDKQECPFTIVSWFRSTDEQLFASSGNDITVVTDELNTE</sequence>
<dbReference type="Gene3D" id="2.70.170.10">
    <property type="entry name" value="Neurotransmitter-gated ion-channel ligand-binding domain"/>
    <property type="match status" value="1"/>
</dbReference>
<dbReference type="PROSITE" id="PS00236">
    <property type="entry name" value="NEUROTR_ION_CHANNEL"/>
    <property type="match status" value="1"/>
</dbReference>